<feature type="region of interest" description="Disordered" evidence="1">
    <location>
        <begin position="1"/>
        <end position="100"/>
    </location>
</feature>
<feature type="compositionally biased region" description="Basic and acidic residues" evidence="1">
    <location>
        <begin position="1"/>
        <end position="34"/>
    </location>
</feature>
<name>A0A841H0W5_9BACT</name>
<dbReference type="Proteomes" id="UP000582837">
    <property type="component" value="Unassembled WGS sequence"/>
</dbReference>
<dbReference type="AlphaFoldDB" id="A0A841H0W5"/>
<dbReference type="RefSeq" id="WP_170034912.1">
    <property type="nucleotide sequence ID" value="NZ_JABDTL010000001.1"/>
</dbReference>
<gene>
    <name evidence="2" type="ORF">HNQ61_003224</name>
</gene>
<feature type="compositionally biased region" description="Basic and acidic residues" evidence="1">
    <location>
        <begin position="59"/>
        <end position="85"/>
    </location>
</feature>
<organism evidence="2 3">
    <name type="scientific">Longimicrobium terrae</name>
    <dbReference type="NCBI Taxonomy" id="1639882"/>
    <lineage>
        <taxon>Bacteria</taxon>
        <taxon>Pseudomonadati</taxon>
        <taxon>Gemmatimonadota</taxon>
        <taxon>Longimicrobiia</taxon>
        <taxon>Longimicrobiales</taxon>
        <taxon>Longimicrobiaceae</taxon>
        <taxon>Longimicrobium</taxon>
    </lineage>
</organism>
<reference evidence="2 3" key="1">
    <citation type="submission" date="2020-08" db="EMBL/GenBank/DDBJ databases">
        <title>Genomic Encyclopedia of Type Strains, Phase IV (KMG-IV): sequencing the most valuable type-strain genomes for metagenomic binning, comparative biology and taxonomic classification.</title>
        <authorList>
            <person name="Goeker M."/>
        </authorList>
    </citation>
    <scope>NUCLEOTIDE SEQUENCE [LARGE SCALE GENOMIC DNA]</scope>
    <source>
        <strain evidence="2 3">DSM 29007</strain>
    </source>
</reference>
<evidence type="ECO:0000256" key="1">
    <source>
        <dbReference type="SAM" id="MobiDB-lite"/>
    </source>
</evidence>
<evidence type="ECO:0000313" key="2">
    <source>
        <dbReference type="EMBL" id="MBB6071596.1"/>
    </source>
</evidence>
<accession>A0A841H0W5</accession>
<proteinExistence type="predicted"/>
<dbReference type="EMBL" id="JACHIA010000009">
    <property type="protein sequence ID" value="MBB6071596.1"/>
    <property type="molecule type" value="Genomic_DNA"/>
</dbReference>
<protein>
    <submittedName>
        <fullName evidence="2">Uncharacterized protein</fullName>
    </submittedName>
</protein>
<keyword evidence="3" id="KW-1185">Reference proteome</keyword>
<evidence type="ECO:0000313" key="3">
    <source>
        <dbReference type="Proteomes" id="UP000582837"/>
    </source>
</evidence>
<sequence length="100" mass="11053">MDQNRDQGSEDNRQAVEHVHNAQENRDALQEQARRVAATAPDTSQPVDGLHADGMGGEDTTRAEENVRRAHENTAALREESRRVDATTPPDINRTGPADR</sequence>
<comment type="caution">
    <text evidence="2">The sequence shown here is derived from an EMBL/GenBank/DDBJ whole genome shotgun (WGS) entry which is preliminary data.</text>
</comment>